<feature type="transmembrane region" description="Helical" evidence="1">
    <location>
        <begin position="32"/>
        <end position="52"/>
    </location>
</feature>
<feature type="transmembrane region" description="Helical" evidence="1">
    <location>
        <begin position="6"/>
        <end position="25"/>
    </location>
</feature>
<proteinExistence type="predicted"/>
<dbReference type="InterPro" id="IPR014729">
    <property type="entry name" value="Rossmann-like_a/b/a_fold"/>
</dbReference>
<dbReference type="PANTHER" id="PTHR30336:SF4">
    <property type="entry name" value="ENVELOPE BIOGENESIS FACTOR ELYC"/>
    <property type="match status" value="1"/>
</dbReference>
<feature type="transmembrane region" description="Helical" evidence="1">
    <location>
        <begin position="88"/>
        <end position="108"/>
    </location>
</feature>
<dbReference type="GO" id="GO:0043164">
    <property type="term" value="P:Gram-negative-bacterium-type cell wall biogenesis"/>
    <property type="evidence" value="ECO:0007669"/>
    <property type="project" value="TreeGrafter"/>
</dbReference>
<keyword evidence="1" id="KW-0472">Membrane</keyword>
<gene>
    <name evidence="3" type="ORF">FEZ33_00115</name>
</gene>
<dbReference type="OrthoDB" id="9782395at2"/>
<feature type="transmembrane region" description="Helical" evidence="1">
    <location>
        <begin position="310"/>
        <end position="329"/>
    </location>
</feature>
<evidence type="ECO:0000313" key="4">
    <source>
        <dbReference type="Proteomes" id="UP000306420"/>
    </source>
</evidence>
<keyword evidence="1" id="KW-1133">Transmembrane helix</keyword>
<organism evidence="3 4">
    <name type="scientific">Ruoffia tabacinasalis</name>
    <dbReference type="NCBI Taxonomy" id="87458"/>
    <lineage>
        <taxon>Bacteria</taxon>
        <taxon>Bacillati</taxon>
        <taxon>Bacillota</taxon>
        <taxon>Bacilli</taxon>
        <taxon>Lactobacillales</taxon>
        <taxon>Aerococcaceae</taxon>
        <taxon>Ruoffia</taxon>
    </lineage>
</organism>
<reference evidence="3 4" key="1">
    <citation type="submission" date="2019-05" db="EMBL/GenBank/DDBJ databases">
        <title>The metagenome of a microbial culture collection derived from dairy environment covers the genomic content of the human microbiome.</title>
        <authorList>
            <person name="Roder T."/>
            <person name="Wuthrich D."/>
            <person name="Sattari Z."/>
            <person name="Von Ah U."/>
            <person name="Bar C."/>
            <person name="Ronchi F."/>
            <person name="Macpherson A.J."/>
            <person name="Ganal-Vonarburg S.C."/>
            <person name="Bruggmann R."/>
            <person name="Vergeres G."/>
        </authorList>
    </citation>
    <scope>NUCLEOTIDE SEQUENCE [LARGE SCALE GENOMIC DNA]</scope>
    <source>
        <strain evidence="3 4">FAM 24227</strain>
    </source>
</reference>
<dbReference type="InterPro" id="IPR051599">
    <property type="entry name" value="Cell_Envelope_Assoc"/>
</dbReference>
<feature type="transmembrane region" description="Helical" evidence="1">
    <location>
        <begin position="120"/>
        <end position="143"/>
    </location>
</feature>
<feature type="domain" description="DUF218" evidence="2">
    <location>
        <begin position="159"/>
        <end position="299"/>
    </location>
</feature>
<accession>A0A5R9EGW8</accession>
<evidence type="ECO:0000259" key="2">
    <source>
        <dbReference type="Pfam" id="PF02698"/>
    </source>
</evidence>
<evidence type="ECO:0000313" key="3">
    <source>
        <dbReference type="EMBL" id="TLQ49430.1"/>
    </source>
</evidence>
<dbReference type="EMBL" id="VBSP01000001">
    <property type="protein sequence ID" value="TLQ49430.1"/>
    <property type="molecule type" value="Genomic_DNA"/>
</dbReference>
<name>A0A5R9EGW8_9LACT</name>
<protein>
    <submittedName>
        <fullName evidence="3">YdcF family protein</fullName>
    </submittedName>
</protein>
<dbReference type="PANTHER" id="PTHR30336">
    <property type="entry name" value="INNER MEMBRANE PROTEIN, PROBABLE PERMEASE"/>
    <property type="match status" value="1"/>
</dbReference>
<dbReference type="AlphaFoldDB" id="A0A5R9EGW8"/>
<sequence length="338" mass="38118">MHPEDQMAMSLLVFILLFVLCFVIYKYEPRTIFLGLVMILVAIQSVVMFLIFNFNNLALIMGIILGILFLIIPVVLTIGFLSKHRKLFKCLIISLFVGIIISLLLYLNEINVIEILQLPLITWGIGYFVCGICLGILVVNSYLLSALMNLFSKEKPSVDYLIVLGAGLNKEKVTPLLAKRIDKAIQVYKEAPDLILIMSGGQGDDEMIPEGLAMANYAISQGVPKNHIIIEDQSVNTYENILFSSQHFASEDASFAIISTMYHLFRAELIAKKLGLKSVSYGAESGKKWVFNANAFIREFFAYLYMQLKWVVLFSILYTLLYSLLHYAVLMNAFPLPL</sequence>
<dbReference type="GO" id="GO:0000270">
    <property type="term" value="P:peptidoglycan metabolic process"/>
    <property type="evidence" value="ECO:0007669"/>
    <property type="project" value="TreeGrafter"/>
</dbReference>
<dbReference type="Proteomes" id="UP000306420">
    <property type="component" value="Unassembled WGS sequence"/>
</dbReference>
<dbReference type="GO" id="GO:0005886">
    <property type="term" value="C:plasma membrane"/>
    <property type="evidence" value="ECO:0007669"/>
    <property type="project" value="TreeGrafter"/>
</dbReference>
<evidence type="ECO:0000256" key="1">
    <source>
        <dbReference type="SAM" id="Phobius"/>
    </source>
</evidence>
<dbReference type="Gene3D" id="3.40.50.620">
    <property type="entry name" value="HUPs"/>
    <property type="match status" value="1"/>
</dbReference>
<dbReference type="Pfam" id="PF02698">
    <property type="entry name" value="DUF218"/>
    <property type="match status" value="1"/>
</dbReference>
<dbReference type="CDD" id="cd06259">
    <property type="entry name" value="YdcF-like"/>
    <property type="match status" value="1"/>
</dbReference>
<comment type="caution">
    <text evidence="3">The sequence shown here is derived from an EMBL/GenBank/DDBJ whole genome shotgun (WGS) entry which is preliminary data.</text>
</comment>
<keyword evidence="1" id="KW-0812">Transmembrane</keyword>
<feature type="transmembrane region" description="Helical" evidence="1">
    <location>
        <begin position="58"/>
        <end position="81"/>
    </location>
</feature>
<dbReference type="InterPro" id="IPR003848">
    <property type="entry name" value="DUF218"/>
</dbReference>